<dbReference type="Proteomes" id="UP000315677">
    <property type="component" value="Unassembled WGS sequence"/>
</dbReference>
<accession>A0A543DL31</accession>
<organism evidence="2 3">
    <name type="scientific">Pseudonocardia kunmingensis</name>
    <dbReference type="NCBI Taxonomy" id="630975"/>
    <lineage>
        <taxon>Bacteria</taxon>
        <taxon>Bacillati</taxon>
        <taxon>Actinomycetota</taxon>
        <taxon>Actinomycetes</taxon>
        <taxon>Pseudonocardiales</taxon>
        <taxon>Pseudonocardiaceae</taxon>
        <taxon>Pseudonocardia</taxon>
    </lineage>
</organism>
<name>A0A543DL31_9PSEU</name>
<sequence>MTHVTEWLPRDCGQAPEPVDVRLHAPVPDVVVVRVGGAIDAAAAAVLAERVGQQYRRACHVVLDLTDVTHLGAGGLRVLRELLRRAALVGVRLHLAADHRAVCRPLHLAGMGTAAVLSPSADLVVARLVCRRSAAPRLRAQAPEAYASRRFATQLEMLLAAAVEEPAARLVPAR</sequence>
<evidence type="ECO:0000259" key="1">
    <source>
        <dbReference type="PROSITE" id="PS50801"/>
    </source>
</evidence>
<dbReference type="PROSITE" id="PS50801">
    <property type="entry name" value="STAS"/>
    <property type="match status" value="1"/>
</dbReference>
<proteinExistence type="predicted"/>
<dbReference type="Gene3D" id="3.30.750.24">
    <property type="entry name" value="STAS domain"/>
    <property type="match status" value="1"/>
</dbReference>
<evidence type="ECO:0000313" key="2">
    <source>
        <dbReference type="EMBL" id="TQM10029.1"/>
    </source>
</evidence>
<dbReference type="EMBL" id="VFPA01000003">
    <property type="protein sequence ID" value="TQM10029.1"/>
    <property type="molecule type" value="Genomic_DNA"/>
</dbReference>
<dbReference type="AlphaFoldDB" id="A0A543DL31"/>
<evidence type="ECO:0000313" key="3">
    <source>
        <dbReference type="Proteomes" id="UP000315677"/>
    </source>
</evidence>
<dbReference type="InterPro" id="IPR002645">
    <property type="entry name" value="STAS_dom"/>
</dbReference>
<dbReference type="OrthoDB" id="9882648at2"/>
<dbReference type="SUPFAM" id="SSF52091">
    <property type="entry name" value="SpoIIaa-like"/>
    <property type="match status" value="1"/>
</dbReference>
<dbReference type="RefSeq" id="WP_142058573.1">
    <property type="nucleotide sequence ID" value="NZ_VFPA01000003.1"/>
</dbReference>
<feature type="domain" description="STAS" evidence="1">
    <location>
        <begin position="28"/>
        <end position="111"/>
    </location>
</feature>
<dbReference type="Pfam" id="PF01740">
    <property type="entry name" value="STAS"/>
    <property type="match status" value="1"/>
</dbReference>
<dbReference type="InterPro" id="IPR036513">
    <property type="entry name" value="STAS_dom_sf"/>
</dbReference>
<protein>
    <submittedName>
        <fullName evidence="2">Anti-anti-sigma factor</fullName>
    </submittedName>
</protein>
<keyword evidence="3" id="KW-1185">Reference proteome</keyword>
<gene>
    <name evidence="2" type="ORF">FB558_5810</name>
</gene>
<comment type="caution">
    <text evidence="2">The sequence shown here is derived from an EMBL/GenBank/DDBJ whole genome shotgun (WGS) entry which is preliminary data.</text>
</comment>
<reference evidence="2 3" key="1">
    <citation type="submission" date="2019-06" db="EMBL/GenBank/DDBJ databases">
        <title>Sequencing the genomes of 1000 actinobacteria strains.</title>
        <authorList>
            <person name="Klenk H.-P."/>
        </authorList>
    </citation>
    <scope>NUCLEOTIDE SEQUENCE [LARGE SCALE GENOMIC DNA]</scope>
    <source>
        <strain evidence="2 3">DSM 45301</strain>
    </source>
</reference>